<dbReference type="OrthoDB" id="9809995at2"/>
<dbReference type="RefSeq" id="WP_136130787.1">
    <property type="nucleotide sequence ID" value="NZ_PDKT01000001.1"/>
</dbReference>
<dbReference type="Gene3D" id="3.30.420.40">
    <property type="match status" value="2"/>
</dbReference>
<protein>
    <recommendedName>
        <fullName evidence="2">tRNA threonylcarbamoyladenosine biosynthesis protein TsaB</fullName>
    </recommendedName>
    <alternativeName>
        <fullName evidence="3">t(6)A37 threonylcarbamoyladenosine biosynthesis protein TsaB</fullName>
    </alternativeName>
</protein>
<accession>A0A2P5T0R2</accession>
<dbReference type="EMBL" id="PDKT01000001">
    <property type="protein sequence ID" value="PPI88178.1"/>
    <property type="molecule type" value="Genomic_DNA"/>
</dbReference>
<reference evidence="5 6" key="1">
    <citation type="journal article" date="2018" name="Genome Biol. Evol.">
        <title>Cladogenesis and Genomic Streamlining in Extracellular Endosymbionts of Tropical Stink Bugs.</title>
        <authorList>
            <person name="Otero-Bravo A."/>
            <person name="Goffredi S."/>
            <person name="Sabree Z.L."/>
        </authorList>
    </citation>
    <scope>NUCLEOTIDE SEQUENCE [LARGE SCALE GENOMIC DNA]</scope>
    <source>
        <strain evidence="5 6">SoEE</strain>
    </source>
</reference>
<dbReference type="CDD" id="cd24032">
    <property type="entry name" value="ASKHA_NBD_TsaB"/>
    <property type="match status" value="1"/>
</dbReference>
<gene>
    <name evidence="5" type="primary">tsaB</name>
    <name evidence="5" type="ORF">CRV12_00880</name>
</gene>
<dbReference type="SUPFAM" id="SSF53067">
    <property type="entry name" value="Actin-like ATPase domain"/>
    <property type="match status" value="2"/>
</dbReference>
<proteinExistence type="inferred from homology"/>
<sequence length="226" mass="25345">MSIKILAISTVVEACSVALLNKGTIHTRFERTNQKNSNYVLLLINDLLQVTNCEISDIDVIAFCIGPGNFTGIRIGINVAQGLAIGRNLKMIGISTLKTLAQGAIKNNRTVRRVLTAIDARMGEIYWAEYELNNNDIWFLRDLETILSPNSAIERMHTLNGEWITAGNGWKIYPNLYKGHQLSLNPLINILPLAEDMISLARIDLKNGNFTKLEHIKPVYLRDKIT</sequence>
<dbReference type="Pfam" id="PF00814">
    <property type="entry name" value="TsaD"/>
    <property type="match status" value="1"/>
</dbReference>
<dbReference type="NCBIfam" id="TIGR03725">
    <property type="entry name" value="T6A_YeaZ"/>
    <property type="match status" value="1"/>
</dbReference>
<dbReference type="GO" id="GO:0005829">
    <property type="term" value="C:cytosol"/>
    <property type="evidence" value="ECO:0007669"/>
    <property type="project" value="TreeGrafter"/>
</dbReference>
<comment type="similarity">
    <text evidence="1">Belongs to the KAE1 / TsaD family. TsaB subfamily.</text>
</comment>
<evidence type="ECO:0000256" key="2">
    <source>
        <dbReference type="ARBA" id="ARBA00019012"/>
    </source>
</evidence>
<dbReference type="PANTHER" id="PTHR11735:SF11">
    <property type="entry name" value="TRNA THREONYLCARBAMOYLADENOSINE BIOSYNTHESIS PROTEIN TSAB"/>
    <property type="match status" value="1"/>
</dbReference>
<organism evidence="5 6">
    <name type="scientific">Candidatus Pantoea edessiphila</name>
    <dbReference type="NCBI Taxonomy" id="2044610"/>
    <lineage>
        <taxon>Bacteria</taxon>
        <taxon>Pseudomonadati</taxon>
        <taxon>Pseudomonadota</taxon>
        <taxon>Gammaproteobacteria</taxon>
        <taxon>Enterobacterales</taxon>
        <taxon>Erwiniaceae</taxon>
        <taxon>Pantoea</taxon>
    </lineage>
</organism>
<dbReference type="InterPro" id="IPR022496">
    <property type="entry name" value="T6A_TsaB"/>
</dbReference>
<dbReference type="Proteomes" id="UP000296153">
    <property type="component" value="Unassembled WGS sequence"/>
</dbReference>
<name>A0A2P5T0R2_9GAMM</name>
<dbReference type="InterPro" id="IPR000905">
    <property type="entry name" value="Gcp-like_dom"/>
</dbReference>
<dbReference type="InterPro" id="IPR043129">
    <property type="entry name" value="ATPase_NBD"/>
</dbReference>
<evidence type="ECO:0000256" key="3">
    <source>
        <dbReference type="ARBA" id="ARBA00032446"/>
    </source>
</evidence>
<evidence type="ECO:0000259" key="4">
    <source>
        <dbReference type="Pfam" id="PF00814"/>
    </source>
</evidence>
<evidence type="ECO:0000256" key="1">
    <source>
        <dbReference type="ARBA" id="ARBA00010493"/>
    </source>
</evidence>
<dbReference type="AlphaFoldDB" id="A0A2P5T0R2"/>
<dbReference type="PANTHER" id="PTHR11735">
    <property type="entry name" value="TRNA N6-ADENOSINE THREONYLCARBAMOYLTRANSFERASE"/>
    <property type="match status" value="1"/>
</dbReference>
<evidence type="ECO:0000313" key="5">
    <source>
        <dbReference type="EMBL" id="PPI88178.1"/>
    </source>
</evidence>
<evidence type="ECO:0000313" key="6">
    <source>
        <dbReference type="Proteomes" id="UP000296153"/>
    </source>
</evidence>
<dbReference type="GO" id="GO:0002949">
    <property type="term" value="P:tRNA threonylcarbamoyladenosine modification"/>
    <property type="evidence" value="ECO:0007669"/>
    <property type="project" value="InterPro"/>
</dbReference>
<keyword evidence="5" id="KW-0808">Transferase</keyword>
<feature type="domain" description="Gcp-like" evidence="4">
    <location>
        <begin position="34"/>
        <end position="136"/>
    </location>
</feature>
<comment type="caution">
    <text evidence="5">The sequence shown here is derived from an EMBL/GenBank/DDBJ whole genome shotgun (WGS) entry which is preliminary data.</text>
</comment>
<dbReference type="GO" id="GO:0016740">
    <property type="term" value="F:transferase activity"/>
    <property type="evidence" value="ECO:0007669"/>
    <property type="project" value="UniProtKB-KW"/>
</dbReference>